<feature type="region of interest" description="Disordered" evidence="1">
    <location>
        <begin position="620"/>
        <end position="676"/>
    </location>
</feature>
<dbReference type="EMBL" id="JARJCM010000115">
    <property type="protein sequence ID" value="KAJ7028200.1"/>
    <property type="molecule type" value="Genomic_DNA"/>
</dbReference>
<feature type="compositionally biased region" description="Low complexity" evidence="1">
    <location>
        <begin position="166"/>
        <end position="192"/>
    </location>
</feature>
<evidence type="ECO:0000313" key="3">
    <source>
        <dbReference type="Proteomes" id="UP001218188"/>
    </source>
</evidence>
<reference evidence="2" key="1">
    <citation type="submission" date="2023-03" db="EMBL/GenBank/DDBJ databases">
        <title>Massive genome expansion in bonnet fungi (Mycena s.s.) driven by repeated elements and novel gene families across ecological guilds.</title>
        <authorList>
            <consortium name="Lawrence Berkeley National Laboratory"/>
            <person name="Harder C.B."/>
            <person name="Miyauchi S."/>
            <person name="Viragh M."/>
            <person name="Kuo A."/>
            <person name="Thoen E."/>
            <person name="Andreopoulos B."/>
            <person name="Lu D."/>
            <person name="Skrede I."/>
            <person name="Drula E."/>
            <person name="Henrissat B."/>
            <person name="Morin E."/>
            <person name="Kohler A."/>
            <person name="Barry K."/>
            <person name="LaButti K."/>
            <person name="Morin E."/>
            <person name="Salamov A."/>
            <person name="Lipzen A."/>
            <person name="Mereny Z."/>
            <person name="Hegedus B."/>
            <person name="Baldrian P."/>
            <person name="Stursova M."/>
            <person name="Weitz H."/>
            <person name="Taylor A."/>
            <person name="Grigoriev I.V."/>
            <person name="Nagy L.G."/>
            <person name="Martin F."/>
            <person name="Kauserud H."/>
        </authorList>
    </citation>
    <scope>NUCLEOTIDE SEQUENCE</scope>
    <source>
        <strain evidence="2">CBHHK200</strain>
    </source>
</reference>
<feature type="region of interest" description="Disordered" evidence="1">
    <location>
        <begin position="249"/>
        <end position="313"/>
    </location>
</feature>
<dbReference type="AlphaFoldDB" id="A0AAD6SIS9"/>
<keyword evidence="3" id="KW-1185">Reference proteome</keyword>
<protein>
    <submittedName>
        <fullName evidence="2">Uncharacterized protein</fullName>
    </submittedName>
</protein>
<dbReference type="Proteomes" id="UP001218188">
    <property type="component" value="Unassembled WGS sequence"/>
</dbReference>
<sequence>MVNRKLTQPDNQSERIRILEDQLKQKELVIGTTFRSLARSPLIRPSKAKAKLIPRPKGQAGRGSDSGGYNLQVAMGLKDNDERYLRQNRIVKRYVHEKLLVSKSISKQDRGQVARVIANVQKDFPFFKKFEDGWPIHDMIRVYLSNEQTRARRDVEAELEYDDNSDSILLSDNNSHAVDSTTNPKNTTTKPPAKVTFAGSDGEDQAEDEEEPLPPSKKAISFPRKKQKNIVLSEPEDSDGDDLAQLIASSGKAKKELKKSKPTNEDDEDENKAKVDTTASKSVIPKTPKLRQKSTAAKSFPTPPPSKPKLETNTNSPLMWKDLPLHCPAAECSDKLPPKPIPSVLALFNKLQTLESSDGPNAKGSHLIQLQICLAITREKRREPLARLGDTRRWPTAFDYNDLSHRIFALKPEMESLITSSYKLDLSPFWDDFLLAINYQLADFCGSQTKIQFHEARILKKCGYFGPQGQFIIESCLRRMVEELKLEHDDLEEKLFITLHTVVTKGKNSEQLEYDNDSELAASNYLSLKDFSDYVLLPFVSSALILQDLPGLETLQDAIFEKRASGEFGECFAAEADNDEDAHTIHRQNVKAIRGLQSMKELPPSPPSMAPPRLRKLIKTEPSLMIRVPPMPPPPEEKEMTLADFPSPTKKKVVTRPKPKPKVKQQKRSQVSPQDMHNDKDYYRFVQLSQVSPQQRITTTLNMTVHAPSQFPEGRVASIMRSKLISKTVIILGATHNPPKPVIIIVKTPQAECKSTFLLRPLFPILNETLPQPTCTECHISKPWFPIIQALRLGKALLGIHSMLLEVI</sequence>
<proteinExistence type="predicted"/>
<organism evidence="2 3">
    <name type="scientific">Mycena alexandri</name>
    <dbReference type="NCBI Taxonomy" id="1745969"/>
    <lineage>
        <taxon>Eukaryota</taxon>
        <taxon>Fungi</taxon>
        <taxon>Dikarya</taxon>
        <taxon>Basidiomycota</taxon>
        <taxon>Agaricomycotina</taxon>
        <taxon>Agaricomycetes</taxon>
        <taxon>Agaricomycetidae</taxon>
        <taxon>Agaricales</taxon>
        <taxon>Marasmiineae</taxon>
        <taxon>Mycenaceae</taxon>
        <taxon>Mycena</taxon>
    </lineage>
</organism>
<evidence type="ECO:0000313" key="2">
    <source>
        <dbReference type="EMBL" id="KAJ7028200.1"/>
    </source>
</evidence>
<gene>
    <name evidence="2" type="ORF">C8F04DRAFT_1237718</name>
</gene>
<evidence type="ECO:0000256" key="1">
    <source>
        <dbReference type="SAM" id="MobiDB-lite"/>
    </source>
</evidence>
<feature type="compositionally biased region" description="Acidic residues" evidence="1">
    <location>
        <begin position="201"/>
        <end position="212"/>
    </location>
</feature>
<accession>A0AAD6SIS9</accession>
<feature type="compositionally biased region" description="Basic residues" evidence="1">
    <location>
        <begin position="649"/>
        <end position="667"/>
    </location>
</feature>
<comment type="caution">
    <text evidence="2">The sequence shown here is derived from an EMBL/GenBank/DDBJ whole genome shotgun (WGS) entry which is preliminary data.</text>
</comment>
<name>A0AAD6SIS9_9AGAR</name>
<feature type="region of interest" description="Disordered" evidence="1">
    <location>
        <begin position="164"/>
        <end position="226"/>
    </location>
</feature>